<dbReference type="EMBL" id="JAHBCL010000017">
    <property type="protein sequence ID" value="MBS7527191.1"/>
    <property type="molecule type" value="Genomic_DNA"/>
</dbReference>
<keyword evidence="6 8" id="KW-1133">Transmembrane helix</keyword>
<evidence type="ECO:0000313" key="9">
    <source>
        <dbReference type="EMBL" id="MBS7527191.1"/>
    </source>
</evidence>
<protein>
    <submittedName>
        <fullName evidence="9">AzlC family ABC transporter permease</fullName>
    </submittedName>
</protein>
<evidence type="ECO:0000256" key="6">
    <source>
        <dbReference type="ARBA" id="ARBA00022989"/>
    </source>
</evidence>
<dbReference type="RefSeq" id="WP_213237050.1">
    <property type="nucleotide sequence ID" value="NZ_JAHBCL010000017.1"/>
</dbReference>
<keyword evidence="4" id="KW-1003">Cell membrane</keyword>
<evidence type="ECO:0000256" key="5">
    <source>
        <dbReference type="ARBA" id="ARBA00022692"/>
    </source>
</evidence>
<evidence type="ECO:0000256" key="1">
    <source>
        <dbReference type="ARBA" id="ARBA00004651"/>
    </source>
</evidence>
<proteinExistence type="inferred from homology"/>
<keyword evidence="10" id="KW-1185">Reference proteome</keyword>
<feature type="transmembrane region" description="Helical" evidence="8">
    <location>
        <begin position="168"/>
        <end position="187"/>
    </location>
</feature>
<evidence type="ECO:0000313" key="10">
    <source>
        <dbReference type="Proteomes" id="UP000746471"/>
    </source>
</evidence>
<feature type="transmembrane region" description="Helical" evidence="8">
    <location>
        <begin position="46"/>
        <end position="65"/>
    </location>
</feature>
<gene>
    <name evidence="9" type="ORF">KHM83_10915</name>
</gene>
<evidence type="ECO:0000256" key="4">
    <source>
        <dbReference type="ARBA" id="ARBA00022475"/>
    </source>
</evidence>
<evidence type="ECO:0000256" key="8">
    <source>
        <dbReference type="SAM" id="Phobius"/>
    </source>
</evidence>
<evidence type="ECO:0000256" key="7">
    <source>
        <dbReference type="ARBA" id="ARBA00023136"/>
    </source>
</evidence>
<evidence type="ECO:0000256" key="2">
    <source>
        <dbReference type="ARBA" id="ARBA00010735"/>
    </source>
</evidence>
<dbReference type="PANTHER" id="PTHR34979">
    <property type="entry name" value="INNER MEMBRANE PROTEIN YGAZ"/>
    <property type="match status" value="1"/>
</dbReference>
<reference evidence="9 10" key="1">
    <citation type="submission" date="2021-05" db="EMBL/GenBank/DDBJ databases">
        <title>Fusibacter ferrireducens sp. nov., an anaerobic, sulfur- and Fe-reducing bacterium isolated from the mangrove sediment.</title>
        <authorList>
            <person name="Qiu D."/>
        </authorList>
    </citation>
    <scope>NUCLEOTIDE SEQUENCE [LARGE SCALE GENOMIC DNA]</scope>
    <source>
        <strain evidence="9 10">DSM 12116</strain>
    </source>
</reference>
<dbReference type="Proteomes" id="UP000746471">
    <property type="component" value="Unassembled WGS sequence"/>
</dbReference>
<evidence type="ECO:0000256" key="3">
    <source>
        <dbReference type="ARBA" id="ARBA00022448"/>
    </source>
</evidence>
<comment type="subcellular location">
    <subcellularLocation>
        <location evidence="1">Cell membrane</location>
        <topology evidence="1">Multi-pass membrane protein</topology>
    </subcellularLocation>
</comment>
<feature type="transmembrane region" description="Helical" evidence="8">
    <location>
        <begin position="219"/>
        <end position="236"/>
    </location>
</feature>
<keyword evidence="5 8" id="KW-0812">Transmembrane</keyword>
<comment type="caution">
    <text evidence="9">The sequence shown here is derived from an EMBL/GenBank/DDBJ whole genome shotgun (WGS) entry which is preliminary data.</text>
</comment>
<comment type="similarity">
    <text evidence="2">Belongs to the AzlC family.</text>
</comment>
<dbReference type="Pfam" id="PF03591">
    <property type="entry name" value="AzlC"/>
    <property type="match status" value="1"/>
</dbReference>
<keyword evidence="3" id="KW-0813">Transport</keyword>
<name>A0ABS5PRI2_9FIRM</name>
<sequence>MKNGEEPSKLKFKIPFKTAAAGIREGLPLAFGYLPVSVTFGILAKAYGFPVAVPILMSLLVYAGSSQFVGIQMMAMGTSPVQIVLTIFIVNIRHFLMGTTMTQRLSPDYKSRHRALLGYFLTDEAFVYLSSRETLPDFWHMVGFEFSLYMAWISGTAIGTFAPSQLSPILSASLGITIYALFISLLIPTVKREKKMALLCIGAGVFSYVLAAYHVPTGWRIIIATVGSALLGTLLIKETHLDGEFEREGDASCDK</sequence>
<organism evidence="9 10">
    <name type="scientific">Fusibacter paucivorans</name>
    <dbReference type="NCBI Taxonomy" id="76009"/>
    <lineage>
        <taxon>Bacteria</taxon>
        <taxon>Bacillati</taxon>
        <taxon>Bacillota</taxon>
        <taxon>Clostridia</taxon>
        <taxon>Eubacteriales</taxon>
        <taxon>Eubacteriales Family XII. Incertae Sedis</taxon>
        <taxon>Fusibacter</taxon>
    </lineage>
</organism>
<feature type="transmembrane region" description="Helical" evidence="8">
    <location>
        <begin position="71"/>
        <end position="92"/>
    </location>
</feature>
<feature type="transmembrane region" description="Helical" evidence="8">
    <location>
        <begin position="138"/>
        <end position="162"/>
    </location>
</feature>
<keyword evidence="7 8" id="KW-0472">Membrane</keyword>
<dbReference type="PANTHER" id="PTHR34979:SF1">
    <property type="entry name" value="INNER MEMBRANE PROTEIN YGAZ"/>
    <property type="match status" value="1"/>
</dbReference>
<feature type="transmembrane region" description="Helical" evidence="8">
    <location>
        <begin position="196"/>
        <end position="213"/>
    </location>
</feature>
<dbReference type="InterPro" id="IPR011606">
    <property type="entry name" value="Brnchd-chn_aa_trnsp_permease"/>
</dbReference>
<accession>A0ABS5PRI2</accession>